<keyword evidence="2" id="KW-1185">Reference proteome</keyword>
<feature type="non-terminal residue" evidence="1">
    <location>
        <position position="1"/>
    </location>
</feature>
<gene>
    <name evidence="1" type="ORF">E3A20_15640</name>
</gene>
<organism evidence="1 2">
    <name type="scientific">Planctomyces bekefii</name>
    <dbReference type="NCBI Taxonomy" id="1653850"/>
    <lineage>
        <taxon>Bacteria</taxon>
        <taxon>Pseudomonadati</taxon>
        <taxon>Planctomycetota</taxon>
        <taxon>Planctomycetia</taxon>
        <taxon>Planctomycetales</taxon>
        <taxon>Planctomycetaceae</taxon>
        <taxon>Planctomyces</taxon>
    </lineage>
</organism>
<dbReference type="EMBL" id="SRHE01000314">
    <property type="protein sequence ID" value="TWW09311.1"/>
    <property type="molecule type" value="Genomic_DNA"/>
</dbReference>
<reference evidence="1 2" key="2">
    <citation type="submission" date="2019-08" db="EMBL/GenBank/DDBJ databases">
        <authorList>
            <person name="Henke P."/>
        </authorList>
    </citation>
    <scope>NUCLEOTIDE SEQUENCE [LARGE SCALE GENOMIC DNA]</scope>
    <source>
        <strain evidence="1">Phe10_nw2017</strain>
    </source>
</reference>
<reference evidence="1 2" key="1">
    <citation type="submission" date="2019-08" db="EMBL/GenBank/DDBJ databases">
        <title>100 year-old enigma solved: identification of Planctomyces bekefii, the type genus and species of the phylum Planctomycetes.</title>
        <authorList>
            <person name="Svetlana D.N."/>
            <person name="Overmann J."/>
        </authorList>
    </citation>
    <scope>NUCLEOTIDE SEQUENCE [LARGE SCALE GENOMIC DNA]</scope>
    <source>
        <strain evidence="1">Phe10_nw2017</strain>
    </source>
</reference>
<accession>A0A5C6M8K1</accession>
<protein>
    <submittedName>
        <fullName evidence="1">Uncharacterized protein</fullName>
    </submittedName>
</protein>
<sequence length="53" mass="5750">LSANTILAPLKAKAFAVETNVYEGIITSELESILASICICHYQFSSPFTNLCL</sequence>
<dbReference type="Proteomes" id="UP000321083">
    <property type="component" value="Unassembled WGS sequence"/>
</dbReference>
<evidence type="ECO:0000313" key="1">
    <source>
        <dbReference type="EMBL" id="TWW09311.1"/>
    </source>
</evidence>
<comment type="caution">
    <text evidence="1">The sequence shown here is derived from an EMBL/GenBank/DDBJ whole genome shotgun (WGS) entry which is preliminary data.</text>
</comment>
<proteinExistence type="predicted"/>
<evidence type="ECO:0000313" key="2">
    <source>
        <dbReference type="Proteomes" id="UP000321083"/>
    </source>
</evidence>
<dbReference type="AlphaFoldDB" id="A0A5C6M8K1"/>
<name>A0A5C6M8K1_9PLAN</name>